<dbReference type="Gene3D" id="3.30.2350.10">
    <property type="entry name" value="Pseudouridine synthase"/>
    <property type="match status" value="1"/>
</dbReference>
<organism evidence="8 9">
    <name type="scientific">Rhodohalobacter mucosus</name>
    <dbReference type="NCBI Taxonomy" id="2079485"/>
    <lineage>
        <taxon>Bacteria</taxon>
        <taxon>Pseudomonadati</taxon>
        <taxon>Balneolota</taxon>
        <taxon>Balneolia</taxon>
        <taxon>Balneolales</taxon>
        <taxon>Balneolaceae</taxon>
        <taxon>Rhodohalobacter</taxon>
    </lineage>
</organism>
<evidence type="ECO:0000256" key="2">
    <source>
        <dbReference type="ARBA" id="ARBA00022884"/>
    </source>
</evidence>
<dbReference type="PROSITE" id="PS01129">
    <property type="entry name" value="PSI_RLU"/>
    <property type="match status" value="1"/>
</dbReference>
<dbReference type="Pfam" id="PF01479">
    <property type="entry name" value="S4"/>
    <property type="match status" value="1"/>
</dbReference>
<dbReference type="PANTHER" id="PTHR21600">
    <property type="entry name" value="MITOCHONDRIAL RNA PSEUDOURIDINE SYNTHASE"/>
    <property type="match status" value="1"/>
</dbReference>
<dbReference type="EC" id="5.4.99.-" evidence="6"/>
<dbReference type="RefSeq" id="WP_109643795.1">
    <property type="nucleotide sequence ID" value="NZ_QGGB01000001.1"/>
</dbReference>
<dbReference type="Proteomes" id="UP000245533">
    <property type="component" value="Unassembled WGS sequence"/>
</dbReference>
<protein>
    <recommendedName>
        <fullName evidence="6">Pseudouridine synthase</fullName>
        <ecNumber evidence="6">5.4.99.-</ecNumber>
    </recommendedName>
</protein>
<dbReference type="InterPro" id="IPR006224">
    <property type="entry name" value="PsdUridine_synth_RluA-like_CS"/>
</dbReference>
<dbReference type="GO" id="GO:0120159">
    <property type="term" value="F:rRNA pseudouridine synthase activity"/>
    <property type="evidence" value="ECO:0007669"/>
    <property type="project" value="UniProtKB-ARBA"/>
</dbReference>
<comment type="catalytic activity">
    <reaction evidence="6">
        <text>a uridine in RNA = a pseudouridine in RNA</text>
        <dbReference type="Rhea" id="RHEA:48348"/>
        <dbReference type="Rhea" id="RHEA-COMP:12068"/>
        <dbReference type="Rhea" id="RHEA-COMP:12069"/>
        <dbReference type="ChEBI" id="CHEBI:65314"/>
        <dbReference type="ChEBI" id="CHEBI:65315"/>
    </reaction>
</comment>
<dbReference type="SUPFAM" id="SSF55174">
    <property type="entry name" value="Alpha-L RNA-binding motif"/>
    <property type="match status" value="1"/>
</dbReference>
<comment type="function">
    <text evidence="6">Responsible for synthesis of pseudouridine from uracil.</text>
</comment>
<evidence type="ECO:0000313" key="8">
    <source>
        <dbReference type="EMBL" id="PWN08161.1"/>
    </source>
</evidence>
<dbReference type="EMBL" id="QGGB01000001">
    <property type="protein sequence ID" value="PWN08161.1"/>
    <property type="molecule type" value="Genomic_DNA"/>
</dbReference>
<dbReference type="InterPro" id="IPR020103">
    <property type="entry name" value="PsdUridine_synth_cat_dom_sf"/>
</dbReference>
<dbReference type="CDD" id="cd00165">
    <property type="entry name" value="S4"/>
    <property type="match status" value="1"/>
</dbReference>
<accession>A0A316TWC6</accession>
<dbReference type="OrthoDB" id="9807829at2"/>
<sequence length="340" mass="38249">MLVEKENQNKTEYLLEVPDGQHSDVRLDKYITSFVQNATRNKVQKAIKDGYVLVNGKHEKSSYIMQPGDTIEISLPKPPPPKAQPEPVPLDIVYEDDYLLIVNKDADMVVHPAYGNWTGTLVNGLLYHTGKNLSKADQKTLRPGIVHRLDKDTSGLLVVAKDEETHQKLASQFSNKTVDRTYWAIVWGNPPEEGTITGNIGRSPRDRKIMTVVEEGRGKKAVTHFKKLEQFDHLALVEISLETGRTHQIRVHMQHEGYYVFGDPTYGGNSIRYGPGTGSRKSMFKNLFSLLNRQALHAKTLGFVHPGTGEKVTFDSTLPADFQEVLDALRTNCKPTHTYD</sequence>
<dbReference type="GO" id="GO:0003723">
    <property type="term" value="F:RNA binding"/>
    <property type="evidence" value="ECO:0007669"/>
    <property type="project" value="UniProtKB-KW"/>
</dbReference>
<keyword evidence="2 5" id="KW-0694">RNA-binding</keyword>
<evidence type="ECO:0000256" key="6">
    <source>
        <dbReference type="RuleBase" id="RU362028"/>
    </source>
</evidence>
<evidence type="ECO:0000256" key="3">
    <source>
        <dbReference type="ARBA" id="ARBA00023235"/>
    </source>
</evidence>
<dbReference type="InterPro" id="IPR050188">
    <property type="entry name" value="RluA_PseudoU_synthase"/>
</dbReference>
<dbReference type="SMART" id="SM00363">
    <property type="entry name" value="S4"/>
    <property type="match status" value="1"/>
</dbReference>
<reference evidence="8 9" key="1">
    <citation type="submission" date="2018-05" db="EMBL/GenBank/DDBJ databases">
        <title>Rhodohalobacter halophilus gen. nov., sp. nov., a moderately halophilic member of the family Balneolaceae.</title>
        <authorList>
            <person name="Liu Z.-W."/>
        </authorList>
    </citation>
    <scope>NUCLEOTIDE SEQUENCE [LARGE SCALE GENOMIC DNA]</scope>
    <source>
        <strain evidence="8 9">8A47</strain>
    </source>
</reference>
<evidence type="ECO:0000256" key="1">
    <source>
        <dbReference type="ARBA" id="ARBA00010876"/>
    </source>
</evidence>
<keyword evidence="3 6" id="KW-0413">Isomerase</keyword>
<proteinExistence type="inferred from homology"/>
<dbReference type="PANTHER" id="PTHR21600:SF44">
    <property type="entry name" value="RIBOSOMAL LARGE SUBUNIT PSEUDOURIDINE SYNTHASE D"/>
    <property type="match status" value="1"/>
</dbReference>
<evidence type="ECO:0000256" key="4">
    <source>
        <dbReference type="PIRSR" id="PIRSR606225-1"/>
    </source>
</evidence>
<dbReference type="InterPro" id="IPR036986">
    <property type="entry name" value="S4_RNA-bd_sf"/>
</dbReference>
<name>A0A316TWC6_9BACT</name>
<dbReference type="InterPro" id="IPR002942">
    <property type="entry name" value="S4_RNA-bd"/>
</dbReference>
<feature type="domain" description="RNA-binding S4" evidence="7">
    <location>
        <begin position="25"/>
        <end position="85"/>
    </location>
</feature>
<dbReference type="InterPro" id="IPR006145">
    <property type="entry name" value="PsdUridine_synth_RsuA/RluA"/>
</dbReference>
<keyword evidence="9" id="KW-1185">Reference proteome</keyword>
<dbReference type="Gene3D" id="3.10.290.10">
    <property type="entry name" value="RNA-binding S4 domain"/>
    <property type="match status" value="1"/>
</dbReference>
<dbReference type="CDD" id="cd02869">
    <property type="entry name" value="PseudoU_synth_RluA_like"/>
    <property type="match status" value="1"/>
</dbReference>
<evidence type="ECO:0000313" key="9">
    <source>
        <dbReference type="Proteomes" id="UP000245533"/>
    </source>
</evidence>
<dbReference type="NCBIfam" id="TIGR00005">
    <property type="entry name" value="rluA_subfam"/>
    <property type="match status" value="1"/>
</dbReference>
<comment type="similarity">
    <text evidence="1 6">Belongs to the pseudouridine synthase RluA family.</text>
</comment>
<dbReference type="GO" id="GO:0000455">
    <property type="term" value="P:enzyme-directed rRNA pseudouridine synthesis"/>
    <property type="evidence" value="ECO:0007669"/>
    <property type="project" value="TreeGrafter"/>
</dbReference>
<feature type="active site" evidence="4">
    <location>
        <position position="150"/>
    </location>
</feature>
<comment type="caution">
    <text evidence="8">The sequence shown here is derived from an EMBL/GenBank/DDBJ whole genome shotgun (WGS) entry which is preliminary data.</text>
</comment>
<dbReference type="PROSITE" id="PS50889">
    <property type="entry name" value="S4"/>
    <property type="match status" value="1"/>
</dbReference>
<dbReference type="FunFam" id="3.30.2350.10:FF:000006">
    <property type="entry name" value="Pseudouridine synthase"/>
    <property type="match status" value="1"/>
</dbReference>
<dbReference type="SUPFAM" id="SSF55120">
    <property type="entry name" value="Pseudouridine synthase"/>
    <property type="match status" value="1"/>
</dbReference>
<dbReference type="InterPro" id="IPR006225">
    <property type="entry name" value="PsdUridine_synth_RluC/D"/>
</dbReference>
<gene>
    <name evidence="8" type="ORF">DDZ15_00560</name>
</gene>
<evidence type="ECO:0000259" key="7">
    <source>
        <dbReference type="SMART" id="SM00363"/>
    </source>
</evidence>
<dbReference type="AlphaFoldDB" id="A0A316TWC6"/>
<evidence type="ECO:0000256" key="5">
    <source>
        <dbReference type="PROSITE-ProRule" id="PRU00182"/>
    </source>
</evidence>
<dbReference type="Pfam" id="PF00849">
    <property type="entry name" value="PseudoU_synth_2"/>
    <property type="match status" value="1"/>
</dbReference>